<dbReference type="InterPro" id="IPR005751">
    <property type="entry name" value="ATP-dep_DNA_helicase_PcrA"/>
</dbReference>
<evidence type="ECO:0000256" key="7">
    <source>
        <dbReference type="ARBA" id="ARBA00023235"/>
    </source>
</evidence>
<accession>D9SVK0</accession>
<evidence type="ECO:0000256" key="1">
    <source>
        <dbReference type="ARBA" id="ARBA00009922"/>
    </source>
</evidence>
<dbReference type="NCBIfam" id="TIGR01073">
    <property type="entry name" value="pcrA"/>
    <property type="match status" value="1"/>
</dbReference>
<sequence>MDLRKLLNQEQYKAATTIEGPLLILAGAGSGKTRVLTYRIAHMIKELGIYSSQILAITFTNKAAQEMRERIRGIVGDVVDNMWVSTFHSSCVRILRREIDKIGYNKNFTIYDTYDQKTLLKQCMKELNINDKEITDKEILSKIGGAKDNLISAESYKRINEKNFRENKIADVYLLYQKKLKQNNALDFDDLIFKTVELFEKSSEVLEFYQRKFKYIMIDEYQDTNYSQYKFAKLLAAKEKNICVVGDDDQSIYGWRGADIRNILNFEKDYDKATIIKLEENYRSKANILEAANSVIKNNPHKHEKVLRTTNESGDKIRIYRGSNDIDEGRFVAVEIERLKEIDSRRYKDYSILYRTNAQSRIFEDIFVKANIPYRIIGGLKFYDRKEIKDIMAYLKLINNPSDDVSLQRIINVPKRSIGDTTVNKLVDFAAFEEEPIYSILLDVDLVPGLTPRAVTSLNKFTSLINSFIRRKDSISVSDLIKEILNESGYLAELKDSKDVEDISRIENLKQLVSAAVEFERTEEDTSLAAFLEKTTLVADVDNYDEDADTVTMMTVHSAKGLEFPVVFMVGMENGIFPGSASFNEDSEMEESRRLCYVGITRAKEKLYMTSAESRNVFGRTVFYAPSDFLTEIKEDQKEYLNSIPAFNDGYRMQQEKPRIDYFSKLKSEDKTDVFGSLEYSKSFDTASPIKKNEVKTLTENEAKMGIKVKHSKFGIGTIITVLKKDGKINLTIAFQNNGVKNLRLDMAPLEVV</sequence>
<dbReference type="GO" id="GO:0016887">
    <property type="term" value="F:ATP hydrolysis activity"/>
    <property type="evidence" value="ECO:0007669"/>
    <property type="project" value="RHEA"/>
</dbReference>
<dbReference type="EC" id="5.6.2.4" evidence="11"/>
<dbReference type="GO" id="GO:0003677">
    <property type="term" value="F:DNA binding"/>
    <property type="evidence" value="ECO:0007669"/>
    <property type="project" value="UniProtKB-KW"/>
</dbReference>
<dbReference type="PROSITE" id="PS51198">
    <property type="entry name" value="UVRD_HELICASE_ATP_BIND"/>
    <property type="match status" value="1"/>
</dbReference>
<evidence type="ECO:0000256" key="2">
    <source>
        <dbReference type="ARBA" id="ARBA00022741"/>
    </source>
</evidence>
<evidence type="ECO:0000256" key="11">
    <source>
        <dbReference type="RuleBase" id="RU364053"/>
    </source>
</evidence>
<dbReference type="InterPro" id="IPR014016">
    <property type="entry name" value="UvrD-like_ATP-bd"/>
</dbReference>
<dbReference type="Pfam" id="PF00580">
    <property type="entry name" value="UvrD-helicase"/>
    <property type="match status" value="1"/>
</dbReference>
<proteinExistence type="inferred from homology"/>
<dbReference type="AlphaFoldDB" id="D9SVK0"/>
<dbReference type="GO" id="GO:0043138">
    <property type="term" value="F:3'-5' DNA helicase activity"/>
    <property type="evidence" value="ECO:0007669"/>
    <property type="project" value="UniProtKB-EC"/>
</dbReference>
<evidence type="ECO:0000256" key="6">
    <source>
        <dbReference type="ARBA" id="ARBA00023125"/>
    </source>
</evidence>
<comment type="catalytic activity">
    <reaction evidence="9 11">
        <text>ATP + H2O = ADP + phosphate + H(+)</text>
        <dbReference type="Rhea" id="RHEA:13065"/>
        <dbReference type="ChEBI" id="CHEBI:15377"/>
        <dbReference type="ChEBI" id="CHEBI:15378"/>
        <dbReference type="ChEBI" id="CHEBI:30616"/>
        <dbReference type="ChEBI" id="CHEBI:43474"/>
        <dbReference type="ChEBI" id="CHEBI:456216"/>
        <dbReference type="EC" id="5.6.2.4"/>
    </reaction>
</comment>
<dbReference type="GO" id="GO:0005524">
    <property type="term" value="F:ATP binding"/>
    <property type="evidence" value="ECO:0007669"/>
    <property type="project" value="UniProtKB-UniRule"/>
</dbReference>
<dbReference type="CDD" id="cd17932">
    <property type="entry name" value="DEXQc_UvrD"/>
    <property type="match status" value="1"/>
</dbReference>
<comment type="similarity">
    <text evidence="1 11">Belongs to the helicase family. UvrD subfamily.</text>
</comment>
<organism evidence="14 15">
    <name type="scientific">Clostridium cellulovorans (strain ATCC 35296 / DSM 3052 / OCM 3 / 743B)</name>
    <dbReference type="NCBI Taxonomy" id="573061"/>
    <lineage>
        <taxon>Bacteria</taxon>
        <taxon>Bacillati</taxon>
        <taxon>Bacillota</taxon>
        <taxon>Clostridia</taxon>
        <taxon>Eubacteriales</taxon>
        <taxon>Clostridiaceae</taxon>
        <taxon>Clostridium</taxon>
    </lineage>
</organism>
<dbReference type="InterPro" id="IPR000212">
    <property type="entry name" value="DNA_helicase_UvrD/REP"/>
</dbReference>
<reference evidence="14 15" key="1">
    <citation type="submission" date="2010-08" db="EMBL/GenBank/DDBJ databases">
        <title>Complete sequence of Clostridium cellulovorans 743B.</title>
        <authorList>
            <consortium name="US DOE Joint Genome Institute"/>
            <person name="Lucas S."/>
            <person name="Copeland A."/>
            <person name="Lapidus A."/>
            <person name="Cheng J.-F."/>
            <person name="Bruce D."/>
            <person name="Goodwin L."/>
            <person name="Pitluck S."/>
            <person name="Chertkov O."/>
            <person name="Detter J.C."/>
            <person name="Han C."/>
            <person name="Tapia R."/>
            <person name="Land M."/>
            <person name="Hauser L."/>
            <person name="Chang Y.-J."/>
            <person name="Jeffries C."/>
            <person name="Kyrpides N."/>
            <person name="Ivanova N."/>
            <person name="Mikhailova N."/>
            <person name="Hemme C.L."/>
            <person name="Woyke T."/>
        </authorList>
    </citation>
    <scope>NUCLEOTIDE SEQUENCE [LARGE SCALE GENOMIC DNA]</scope>
    <source>
        <strain evidence="15">ATCC 35296 / DSM 3052 / OCM 3 / 743B</strain>
    </source>
</reference>
<feature type="binding site" evidence="10">
    <location>
        <begin position="26"/>
        <end position="33"/>
    </location>
    <ligand>
        <name>ATP</name>
        <dbReference type="ChEBI" id="CHEBI:30616"/>
    </ligand>
</feature>
<evidence type="ECO:0000313" key="15">
    <source>
        <dbReference type="Proteomes" id="UP000002730"/>
    </source>
</evidence>
<evidence type="ECO:0000259" key="12">
    <source>
        <dbReference type="PROSITE" id="PS51198"/>
    </source>
</evidence>
<feature type="domain" description="UvrD-like helicase ATP-binding" evidence="12">
    <location>
        <begin position="5"/>
        <end position="285"/>
    </location>
</feature>
<evidence type="ECO:0000313" key="14">
    <source>
        <dbReference type="EMBL" id="ADL51124.1"/>
    </source>
</evidence>
<dbReference type="FunFam" id="1.10.486.10:FF:000003">
    <property type="entry name" value="ATP-dependent DNA helicase"/>
    <property type="match status" value="1"/>
</dbReference>
<keyword evidence="7" id="KW-0413">Isomerase</keyword>
<dbReference type="Gene3D" id="1.10.10.160">
    <property type="match status" value="1"/>
</dbReference>
<dbReference type="Gene3D" id="3.40.50.300">
    <property type="entry name" value="P-loop containing nucleotide triphosphate hydrolases"/>
    <property type="match status" value="2"/>
</dbReference>
<protein>
    <recommendedName>
        <fullName evidence="11">ATP-dependent DNA helicase</fullName>
        <ecNumber evidence="11">5.6.2.4</ecNumber>
    </recommendedName>
</protein>
<evidence type="ECO:0000256" key="5">
    <source>
        <dbReference type="ARBA" id="ARBA00022840"/>
    </source>
</evidence>
<keyword evidence="4 10" id="KW-0347">Helicase</keyword>
<keyword evidence="2 10" id="KW-0547">Nucleotide-binding</keyword>
<keyword evidence="5 10" id="KW-0067">ATP-binding</keyword>
<dbReference type="GO" id="GO:0033202">
    <property type="term" value="C:DNA helicase complex"/>
    <property type="evidence" value="ECO:0007669"/>
    <property type="project" value="TreeGrafter"/>
</dbReference>
<feature type="domain" description="UvrD-like helicase C-terminal" evidence="13">
    <location>
        <begin position="286"/>
        <end position="561"/>
    </location>
</feature>
<gene>
    <name evidence="14" type="ordered locus">Clocel_1371</name>
</gene>
<evidence type="ECO:0000256" key="3">
    <source>
        <dbReference type="ARBA" id="ARBA00022801"/>
    </source>
</evidence>
<dbReference type="STRING" id="573061.Clocel_1371"/>
<dbReference type="InterPro" id="IPR013986">
    <property type="entry name" value="DExx_box_DNA_helicase_dom_sf"/>
</dbReference>
<evidence type="ECO:0000259" key="13">
    <source>
        <dbReference type="PROSITE" id="PS51217"/>
    </source>
</evidence>
<dbReference type="PANTHER" id="PTHR11070">
    <property type="entry name" value="UVRD / RECB / PCRA DNA HELICASE FAMILY MEMBER"/>
    <property type="match status" value="1"/>
</dbReference>
<dbReference type="Pfam" id="PF21196">
    <property type="entry name" value="PcrA_UvrD_tudor"/>
    <property type="match status" value="1"/>
</dbReference>
<dbReference type="HOGENOM" id="CLU_004585_5_2_9"/>
<dbReference type="Pfam" id="PF13361">
    <property type="entry name" value="UvrD_C"/>
    <property type="match status" value="1"/>
</dbReference>
<evidence type="ECO:0000256" key="8">
    <source>
        <dbReference type="ARBA" id="ARBA00034617"/>
    </source>
</evidence>
<dbReference type="RefSeq" id="WP_010076012.1">
    <property type="nucleotide sequence ID" value="NC_014393.1"/>
</dbReference>
<evidence type="ECO:0000256" key="4">
    <source>
        <dbReference type="ARBA" id="ARBA00022806"/>
    </source>
</evidence>
<keyword evidence="3 10" id="KW-0378">Hydrolase</keyword>
<evidence type="ECO:0000256" key="9">
    <source>
        <dbReference type="ARBA" id="ARBA00048988"/>
    </source>
</evidence>
<dbReference type="SUPFAM" id="SSF52540">
    <property type="entry name" value="P-loop containing nucleoside triphosphate hydrolases"/>
    <property type="match status" value="1"/>
</dbReference>
<dbReference type="EMBL" id="CP002160">
    <property type="protein sequence ID" value="ADL51124.1"/>
    <property type="molecule type" value="Genomic_DNA"/>
</dbReference>
<dbReference type="eggNOG" id="COG0210">
    <property type="taxonomic scope" value="Bacteria"/>
</dbReference>
<dbReference type="GO" id="GO:0005829">
    <property type="term" value="C:cytosol"/>
    <property type="evidence" value="ECO:0007669"/>
    <property type="project" value="TreeGrafter"/>
</dbReference>
<dbReference type="Proteomes" id="UP000002730">
    <property type="component" value="Chromosome"/>
</dbReference>
<dbReference type="GO" id="GO:0006260">
    <property type="term" value="P:DNA replication"/>
    <property type="evidence" value="ECO:0007669"/>
    <property type="project" value="InterPro"/>
</dbReference>
<dbReference type="PANTHER" id="PTHR11070:SF2">
    <property type="entry name" value="ATP-DEPENDENT DNA HELICASE SRS2"/>
    <property type="match status" value="1"/>
</dbReference>
<evidence type="ECO:0000256" key="10">
    <source>
        <dbReference type="PROSITE-ProRule" id="PRU00560"/>
    </source>
</evidence>
<comment type="catalytic activity">
    <reaction evidence="8">
        <text>Couples ATP hydrolysis with the unwinding of duplex DNA by translocating in the 3'-5' direction.</text>
        <dbReference type="EC" id="5.6.2.4"/>
    </reaction>
</comment>
<dbReference type="OrthoDB" id="9810135at2"/>
<dbReference type="GO" id="GO:0000725">
    <property type="term" value="P:recombinational repair"/>
    <property type="evidence" value="ECO:0007669"/>
    <property type="project" value="TreeGrafter"/>
</dbReference>
<dbReference type="InterPro" id="IPR014017">
    <property type="entry name" value="DNA_helicase_UvrD-like_C"/>
</dbReference>
<dbReference type="InterPro" id="IPR027417">
    <property type="entry name" value="P-loop_NTPase"/>
</dbReference>
<name>D9SVK0_CLOC7</name>
<keyword evidence="15" id="KW-1185">Reference proteome</keyword>
<dbReference type="Gene3D" id="1.10.486.10">
    <property type="entry name" value="PCRA, domain 4"/>
    <property type="match status" value="1"/>
</dbReference>
<keyword evidence="6 11" id="KW-0238">DNA-binding</keyword>
<dbReference type="KEGG" id="ccb:Clocel_1371"/>
<dbReference type="PROSITE" id="PS51217">
    <property type="entry name" value="UVRD_HELICASE_CTER"/>
    <property type="match status" value="1"/>
</dbReference>
<dbReference type="CDD" id="cd18807">
    <property type="entry name" value="SF1_C_UvrD"/>
    <property type="match status" value="1"/>
</dbReference>